<keyword evidence="3" id="KW-1185">Reference proteome</keyword>
<keyword evidence="1" id="KW-0472">Membrane</keyword>
<dbReference type="Proteomes" id="UP000229523">
    <property type="component" value="Unassembled WGS sequence"/>
</dbReference>
<proteinExistence type="predicted"/>
<dbReference type="OrthoDB" id="1809630at2"/>
<evidence type="ECO:0000313" key="3">
    <source>
        <dbReference type="Proteomes" id="UP000229523"/>
    </source>
</evidence>
<feature type="transmembrane region" description="Helical" evidence="1">
    <location>
        <begin position="34"/>
        <end position="52"/>
    </location>
</feature>
<comment type="caution">
    <text evidence="2">The sequence shown here is derived from an EMBL/GenBank/DDBJ whole genome shotgun (WGS) entry which is preliminary data.</text>
</comment>
<feature type="transmembrane region" description="Helical" evidence="1">
    <location>
        <begin position="72"/>
        <end position="91"/>
    </location>
</feature>
<keyword evidence="1" id="KW-1133">Transmembrane helix</keyword>
<keyword evidence="1" id="KW-0812">Transmembrane</keyword>
<dbReference type="InterPro" id="IPR021493">
    <property type="entry name" value="DUF3147"/>
</dbReference>
<name>A0A395GBQ6_9STAP</name>
<feature type="transmembrane region" description="Helical" evidence="1">
    <location>
        <begin position="98"/>
        <end position="116"/>
    </location>
</feature>
<dbReference type="AlphaFoldDB" id="A0A395GBQ6"/>
<organism evidence="2 3">
    <name type="scientific">Macrococcoides goetzii</name>
    <dbReference type="NCBI Taxonomy" id="1891097"/>
    <lineage>
        <taxon>Bacteria</taxon>
        <taxon>Bacillati</taxon>
        <taxon>Bacillota</taxon>
        <taxon>Bacilli</taxon>
        <taxon>Bacillales</taxon>
        <taxon>Staphylococcaceae</taxon>
        <taxon>Macrococcoides</taxon>
    </lineage>
</organism>
<evidence type="ECO:0000313" key="2">
    <source>
        <dbReference type="EMBL" id="RAI81392.1"/>
    </source>
</evidence>
<reference evidence="2 3" key="1">
    <citation type="journal article" date="2018" name="Front. Microbiol.">
        <title>Description and Comparative Genomics of Macrococcus caseolyticus subsp. hominis subsp. nov., Macrococcus goetzii sp. nov., Macrococcus epidermidis sp. nov., and Macrococcus bohemicus sp. nov., Novel Macrococci From Human Clinical Material With Virulence Potential and Suspected Uptake of Foreign DNA by Natural Transformation.</title>
        <authorList>
            <person name="Maslanova I."/>
            <person name="Wertheimer Z."/>
            <person name="Sedlacek I."/>
            <person name="Svec P."/>
            <person name="Indrakova A."/>
            <person name="Kovarovic V."/>
            <person name="Schumann P."/>
            <person name="Sproer C."/>
            <person name="Kralova S."/>
            <person name="Sedo O."/>
            <person name="Kristofova L."/>
            <person name="Vrbovska V."/>
            <person name="Fuzik T."/>
            <person name="Petras P."/>
            <person name="Zdrahal Z."/>
            <person name="Ruzickova V."/>
            <person name="Doskar J."/>
            <person name="Pantucek R."/>
        </authorList>
    </citation>
    <scope>NUCLEOTIDE SEQUENCE [LARGE SCALE GENOMIC DNA]</scope>
    <source>
        <strain evidence="2 3">CCM 4927</strain>
    </source>
</reference>
<feature type="transmembrane region" description="Helical" evidence="1">
    <location>
        <begin position="6"/>
        <end position="27"/>
    </location>
</feature>
<protein>
    <submittedName>
        <fullName evidence="2">DUF3147 family protein</fullName>
    </submittedName>
</protein>
<evidence type="ECO:0000256" key="1">
    <source>
        <dbReference type="SAM" id="Phobius"/>
    </source>
</evidence>
<dbReference type="RefSeq" id="WP_099578867.1">
    <property type="nucleotide sequence ID" value="NZ_MJBI02000002.1"/>
</dbReference>
<gene>
    <name evidence="2" type="ORF">BFS35_007420</name>
</gene>
<dbReference type="Pfam" id="PF11345">
    <property type="entry name" value="DUF3147"/>
    <property type="match status" value="1"/>
</dbReference>
<dbReference type="EMBL" id="MJBI02000002">
    <property type="protein sequence ID" value="RAI81392.1"/>
    <property type="molecule type" value="Genomic_DNA"/>
</dbReference>
<sequence length="119" mass="12175">MFGISFTGLLLRFIIGGIAVTAASIIAGKVGGKLGGIIATMPAVFLAAILSLSVDHSGDELVNASMNLSSGAIMGITSCIFTVALTSIYVTKHGFKKGAAFSVGCWFVISCALFVLKNI</sequence>
<accession>A0A395GBQ6</accession>